<accession>A0AAU8EW90</accession>
<feature type="compositionally biased region" description="Low complexity" evidence="1">
    <location>
        <begin position="8"/>
        <end position="23"/>
    </location>
</feature>
<dbReference type="Gene3D" id="3.30.530.20">
    <property type="match status" value="1"/>
</dbReference>
<feature type="region of interest" description="Disordered" evidence="1">
    <location>
        <begin position="278"/>
        <end position="310"/>
    </location>
</feature>
<proteinExistence type="predicted"/>
<sequence>MEKRRMRGQSSSGTGTQAGGATERAAEVAGRGFAAVFRAVKGVRPFRPIHPRGISLVGELTLTGAAGRTAAGLPGPSGISWLDDAGTRQVRGRFSRSVGFPESLPDILGLALRVGTGVGDSDDVADVLFASTGWGVPARFMLLPKLDAGAARFTTLMPYKGANGPVLLGLRTLSLPGLATGRADTDGNFKESLATGDWSLALSYASPAGRWVQAGVLHLRAAPTGGGTAIGDTAGGGTAHGDTAIRFDPLKHPLPGAGTYPWARRLRERSYRAARRLAPRVSGDPHPAGLKAADRSTATRRQASADERNTMSTVTQVFNSPASAVWTVIADGWLYSGWVVGASRIRSVDARWPQVGALLHHSVGAWPLLINDSTKVTAVEPGQRLELIARGWPIGEAKVILTIEDLGERCRVTIAEDAVRGPGLAVPKALRDPIIKVRNRETLQRLELMAAGCAGA</sequence>
<dbReference type="CDD" id="cd07812">
    <property type="entry name" value="SRPBCC"/>
    <property type="match status" value="1"/>
</dbReference>
<gene>
    <name evidence="2" type="ORF">ABRP34_08080</name>
</gene>
<feature type="region of interest" description="Disordered" evidence="1">
    <location>
        <begin position="1"/>
        <end position="24"/>
    </location>
</feature>
<name>A0AAU8EW90_9MICC</name>
<dbReference type="AlphaFoldDB" id="A0AAU8EW90"/>
<dbReference type="SUPFAM" id="SSF56634">
    <property type="entry name" value="Heme-dependent catalase-like"/>
    <property type="match status" value="1"/>
</dbReference>
<dbReference type="InterPro" id="IPR023393">
    <property type="entry name" value="START-like_dom_sf"/>
</dbReference>
<organism evidence="2">
    <name type="scientific">Arthrobacter sp. K5</name>
    <dbReference type="NCBI Taxonomy" id="2839623"/>
    <lineage>
        <taxon>Bacteria</taxon>
        <taxon>Bacillati</taxon>
        <taxon>Actinomycetota</taxon>
        <taxon>Actinomycetes</taxon>
        <taxon>Micrococcales</taxon>
        <taxon>Micrococcaceae</taxon>
        <taxon>Arthrobacter</taxon>
    </lineage>
</organism>
<evidence type="ECO:0000256" key="1">
    <source>
        <dbReference type="SAM" id="MobiDB-lite"/>
    </source>
</evidence>
<dbReference type="GO" id="GO:0020037">
    <property type="term" value="F:heme binding"/>
    <property type="evidence" value="ECO:0007669"/>
    <property type="project" value="InterPro"/>
</dbReference>
<dbReference type="RefSeq" id="WP_353712806.1">
    <property type="nucleotide sequence ID" value="NZ_CP159279.1"/>
</dbReference>
<dbReference type="EMBL" id="CP159279">
    <property type="protein sequence ID" value="XCH12922.1"/>
    <property type="molecule type" value="Genomic_DNA"/>
</dbReference>
<dbReference type="InterPro" id="IPR020835">
    <property type="entry name" value="Catalase_sf"/>
</dbReference>
<evidence type="ECO:0000313" key="2">
    <source>
        <dbReference type="EMBL" id="XCH12922.1"/>
    </source>
</evidence>
<reference evidence="2" key="1">
    <citation type="submission" date="2024-06" db="EMBL/GenBank/DDBJ databases">
        <title>Biodegradation of dimethachlon by Arthrobacter sp. K5: mechanistic insights and ecological implications.</title>
        <authorList>
            <person name="Hu S."/>
            <person name="Lu P."/>
        </authorList>
    </citation>
    <scope>NUCLEOTIDE SEQUENCE</scope>
    <source>
        <strain evidence="2">K5</strain>
    </source>
</reference>
<protein>
    <submittedName>
        <fullName evidence="2">SRPBCC family protein</fullName>
    </submittedName>
</protein>
<dbReference type="SUPFAM" id="SSF55961">
    <property type="entry name" value="Bet v1-like"/>
    <property type="match status" value="1"/>
</dbReference>